<reference evidence="3" key="1">
    <citation type="journal article" date="2019" name="Int. J. Syst. Evol. Microbiol.">
        <title>The Global Catalogue of Microorganisms (GCM) 10K type strain sequencing project: providing services to taxonomists for standard genome sequencing and annotation.</title>
        <authorList>
            <consortium name="The Broad Institute Genomics Platform"/>
            <consortium name="The Broad Institute Genome Sequencing Center for Infectious Disease"/>
            <person name="Wu L."/>
            <person name="Ma J."/>
        </authorList>
    </citation>
    <scope>NUCLEOTIDE SEQUENCE [LARGE SCALE GENOMIC DNA]</scope>
    <source>
        <strain evidence="3">CGMCC 1.15044</strain>
    </source>
</reference>
<evidence type="ECO:0000313" key="2">
    <source>
        <dbReference type="EMBL" id="GGA45946.1"/>
    </source>
</evidence>
<gene>
    <name evidence="2" type="ORF">GCM10010917_34030</name>
</gene>
<dbReference type="Proteomes" id="UP000609323">
    <property type="component" value="Unassembled WGS sequence"/>
</dbReference>
<evidence type="ECO:0000256" key="1">
    <source>
        <dbReference type="SAM" id="MobiDB-lite"/>
    </source>
</evidence>
<sequence length="54" mass="6215">MRRAWQDPMEREADEVEVFETFGGDLSVKHQTENQTAKGTGDRSDKLVDEMQQS</sequence>
<feature type="compositionally biased region" description="Basic and acidic residues" evidence="1">
    <location>
        <begin position="40"/>
        <end position="54"/>
    </location>
</feature>
<name>A0ABQ1GLG7_9BACL</name>
<proteinExistence type="predicted"/>
<dbReference type="RefSeq" id="WP_157739529.1">
    <property type="nucleotide sequence ID" value="NZ_BMHF01000014.1"/>
</dbReference>
<accession>A0ABQ1GLG7</accession>
<keyword evidence="3" id="KW-1185">Reference proteome</keyword>
<evidence type="ECO:0008006" key="4">
    <source>
        <dbReference type="Google" id="ProtNLM"/>
    </source>
</evidence>
<organism evidence="2 3">
    <name type="scientific">Paenibacillus physcomitrellae</name>
    <dbReference type="NCBI Taxonomy" id="1619311"/>
    <lineage>
        <taxon>Bacteria</taxon>
        <taxon>Bacillati</taxon>
        <taxon>Bacillota</taxon>
        <taxon>Bacilli</taxon>
        <taxon>Bacillales</taxon>
        <taxon>Paenibacillaceae</taxon>
        <taxon>Paenibacillus</taxon>
    </lineage>
</organism>
<feature type="region of interest" description="Disordered" evidence="1">
    <location>
        <begin position="24"/>
        <end position="54"/>
    </location>
</feature>
<evidence type="ECO:0000313" key="3">
    <source>
        <dbReference type="Proteomes" id="UP000609323"/>
    </source>
</evidence>
<dbReference type="EMBL" id="BMHF01000014">
    <property type="protein sequence ID" value="GGA45946.1"/>
    <property type="molecule type" value="Genomic_DNA"/>
</dbReference>
<comment type="caution">
    <text evidence="2">The sequence shown here is derived from an EMBL/GenBank/DDBJ whole genome shotgun (WGS) entry which is preliminary data.</text>
</comment>
<protein>
    <recommendedName>
        <fullName evidence="4">DUF4025 domain-containing protein</fullName>
    </recommendedName>
</protein>